<dbReference type="PANTHER" id="PTHR30483">
    <property type="entry name" value="LEUCINE-SPECIFIC-BINDING PROTEIN"/>
    <property type="match status" value="1"/>
</dbReference>
<feature type="domain" description="Receptor ligand binding region" evidence="5">
    <location>
        <begin position="72"/>
        <end position="401"/>
    </location>
</feature>
<accession>A0A497EQ89</accession>
<evidence type="ECO:0000256" key="3">
    <source>
        <dbReference type="ARBA" id="ARBA00022989"/>
    </source>
</evidence>
<evidence type="ECO:0000256" key="2">
    <source>
        <dbReference type="ARBA" id="ARBA00022692"/>
    </source>
</evidence>
<protein>
    <recommendedName>
        <fullName evidence="5">Receptor ligand binding region domain-containing protein</fullName>
    </recommendedName>
</protein>
<dbReference type="InterPro" id="IPR051010">
    <property type="entry name" value="BCAA_transport"/>
</dbReference>
<evidence type="ECO:0000259" key="5">
    <source>
        <dbReference type="Pfam" id="PF01094"/>
    </source>
</evidence>
<dbReference type="AlphaFoldDB" id="A0A497EQ89"/>
<evidence type="ECO:0000256" key="1">
    <source>
        <dbReference type="ARBA" id="ARBA00004370"/>
    </source>
</evidence>
<reference evidence="6 7" key="1">
    <citation type="submission" date="2018-06" db="EMBL/GenBank/DDBJ databases">
        <title>Extensive metabolic versatility and redundancy in microbially diverse, dynamic hydrothermal sediments.</title>
        <authorList>
            <person name="Dombrowski N."/>
            <person name="Teske A."/>
            <person name="Baker B.J."/>
        </authorList>
    </citation>
    <scope>NUCLEOTIDE SEQUENCE [LARGE SCALE GENOMIC DNA]</scope>
    <source>
        <strain evidence="6">B30_G17</strain>
    </source>
</reference>
<dbReference type="SUPFAM" id="SSF53822">
    <property type="entry name" value="Periplasmic binding protein-like I"/>
    <property type="match status" value="1"/>
</dbReference>
<comment type="caution">
    <text evidence="6">The sequence shown here is derived from an EMBL/GenBank/DDBJ whole genome shotgun (WGS) entry which is preliminary data.</text>
</comment>
<dbReference type="GO" id="GO:0016020">
    <property type="term" value="C:membrane"/>
    <property type="evidence" value="ECO:0007669"/>
    <property type="project" value="UniProtKB-SubCell"/>
</dbReference>
<comment type="subcellular location">
    <subcellularLocation>
        <location evidence="1">Membrane</location>
    </subcellularLocation>
</comment>
<name>A0A497EQ89_9CREN</name>
<evidence type="ECO:0000313" key="7">
    <source>
        <dbReference type="Proteomes" id="UP000281962"/>
    </source>
</evidence>
<dbReference type="Pfam" id="PF01094">
    <property type="entry name" value="ANF_receptor"/>
    <property type="match status" value="1"/>
</dbReference>
<evidence type="ECO:0000256" key="4">
    <source>
        <dbReference type="ARBA" id="ARBA00023136"/>
    </source>
</evidence>
<gene>
    <name evidence="6" type="ORF">DRJ21_02315</name>
</gene>
<dbReference type="InterPro" id="IPR001828">
    <property type="entry name" value="ANF_lig-bd_rcpt"/>
</dbReference>
<proteinExistence type="predicted"/>
<dbReference type="Gene3D" id="3.40.50.2300">
    <property type="match status" value="2"/>
</dbReference>
<keyword evidence="4" id="KW-0472">Membrane</keyword>
<organism evidence="6 7">
    <name type="scientific">Thermoproteota archaeon</name>
    <dbReference type="NCBI Taxonomy" id="2056631"/>
    <lineage>
        <taxon>Archaea</taxon>
        <taxon>Thermoproteota</taxon>
    </lineage>
</organism>
<dbReference type="EMBL" id="QMQY01000097">
    <property type="protein sequence ID" value="RLE49545.1"/>
    <property type="molecule type" value="Genomic_DNA"/>
</dbReference>
<dbReference type="Proteomes" id="UP000281962">
    <property type="component" value="Unassembled WGS sequence"/>
</dbReference>
<dbReference type="PANTHER" id="PTHR30483:SF40">
    <property type="entry name" value="HISTIDINE KINASE"/>
    <property type="match status" value="1"/>
</dbReference>
<keyword evidence="3" id="KW-1133">Transmembrane helix</keyword>
<sequence length="458" mass="51107">MEGTKLYALLVVALIIGLAIGYPVGYYTAPAKEIVKEVPKEVVKEVKVHPLSGQTIYLGLIGASVAGMEWEEPVAKKAIEDVNNYIKMMGLDVKFDIYIECAEGSAPKALQLIQDLHARGVKFVVGLRWSSHCKSVLEYANEHKIICVSDGSTSPLLSIPDDFLFRLPTDDRFQGRAIAKMLESYGIKYLAILQRGDTWGKGLYEALKENFEALGGEIIFYIEYDPEKTEFSAEIEQMAAAVRDAIDKYGAEHVAVEVIGFGEIRTMVATASDYPELMSIMWFGNDGYVRDTILLEEQGPAALMTRHPSTYVGPTESAAYNAFAEWFQRTVGYVPGAYQCYLYDSIWIIAKAILEAGTTDTEVVRKVLPKVAESYFGVSGWCRLNEAGDRAMADYNIWGIVTKQEAEQWNLKTLGEWYNATINGQFIEFTWALVGVYRAVTDTVEWYVPIPMPKPLSS</sequence>
<dbReference type="InterPro" id="IPR028082">
    <property type="entry name" value="Peripla_BP_I"/>
</dbReference>
<keyword evidence="2" id="KW-0812">Transmembrane</keyword>
<evidence type="ECO:0000313" key="6">
    <source>
        <dbReference type="EMBL" id="RLE49545.1"/>
    </source>
</evidence>